<comment type="caution">
    <text evidence="14">The sequence shown here is derived from an EMBL/GenBank/DDBJ whole genome shotgun (WGS) entry which is preliminary data.</text>
</comment>
<feature type="binding site" evidence="12">
    <location>
        <position position="54"/>
    </location>
    <ligand>
        <name>[4Fe-4S] cluster</name>
        <dbReference type="ChEBI" id="CHEBI:49883"/>
    </ligand>
</feature>
<keyword evidence="15" id="KW-1185">Reference proteome</keyword>
<evidence type="ECO:0000256" key="1">
    <source>
        <dbReference type="ARBA" id="ARBA00004496"/>
    </source>
</evidence>
<evidence type="ECO:0000256" key="6">
    <source>
        <dbReference type="ARBA" id="ARBA00023004"/>
    </source>
</evidence>
<sequence>MRNHLPPPRIEYWEWQVHAACRGMNASVFYSPAHERGSARQRRVERAREICRTCPVKEPCAAFAVATRQAHGVWGGMSEHDRRS</sequence>
<keyword evidence="6 12" id="KW-0408">Iron</keyword>
<organism evidence="14 15">
    <name type="scientific">Catenulispora yoronensis</name>
    <dbReference type="NCBI Taxonomy" id="450799"/>
    <lineage>
        <taxon>Bacteria</taxon>
        <taxon>Bacillati</taxon>
        <taxon>Actinomycetota</taxon>
        <taxon>Actinomycetes</taxon>
        <taxon>Catenulisporales</taxon>
        <taxon>Catenulisporaceae</taxon>
        <taxon>Catenulispora</taxon>
    </lineage>
</organism>
<proteinExistence type="inferred from homology"/>
<comment type="similarity">
    <text evidence="2 12">Belongs to the WhiB family.</text>
</comment>
<feature type="binding site" evidence="12">
    <location>
        <position position="21"/>
    </location>
    <ligand>
        <name>[4Fe-4S] cluster</name>
        <dbReference type="ChEBI" id="CHEBI:49883"/>
    </ligand>
</feature>
<dbReference type="HAMAP" id="MF_01479">
    <property type="entry name" value="WhiB"/>
    <property type="match status" value="1"/>
</dbReference>
<reference evidence="14 15" key="1">
    <citation type="journal article" date="2019" name="Int. J. Syst. Evol. Microbiol.">
        <title>The Global Catalogue of Microorganisms (GCM) 10K type strain sequencing project: providing services to taxonomists for standard genome sequencing and annotation.</title>
        <authorList>
            <consortium name="The Broad Institute Genomics Platform"/>
            <consortium name="The Broad Institute Genome Sequencing Center for Infectious Disease"/>
            <person name="Wu L."/>
            <person name="Ma J."/>
        </authorList>
    </citation>
    <scope>NUCLEOTIDE SEQUENCE [LARGE SCALE GENOMIC DNA]</scope>
    <source>
        <strain evidence="14 15">JCM 16014</strain>
    </source>
</reference>
<comment type="PTM">
    <text evidence="12">Upon Fe-S cluster removal intramolecular disulfide bonds are formed.</text>
</comment>
<evidence type="ECO:0000256" key="5">
    <source>
        <dbReference type="ARBA" id="ARBA00022723"/>
    </source>
</evidence>
<gene>
    <name evidence="14" type="primary">whcB</name>
    <name evidence="12" type="synonym">whiB</name>
    <name evidence="14" type="ORF">GCM10009839_52750</name>
</gene>
<evidence type="ECO:0000256" key="11">
    <source>
        <dbReference type="ARBA" id="ARBA00023163"/>
    </source>
</evidence>
<comment type="function">
    <text evidence="12">Acts as a transcriptional regulator. Probably redox-responsive. The apo- but not holo-form probably binds DNA.</text>
</comment>
<evidence type="ECO:0000256" key="3">
    <source>
        <dbReference type="ARBA" id="ARBA00022485"/>
    </source>
</evidence>
<feature type="binding site" evidence="12">
    <location>
        <position position="60"/>
    </location>
    <ligand>
        <name>[4Fe-4S] cluster</name>
        <dbReference type="ChEBI" id="CHEBI:49883"/>
    </ligand>
</feature>
<feature type="binding site" evidence="12">
    <location>
        <position position="51"/>
    </location>
    <ligand>
        <name>[4Fe-4S] cluster</name>
        <dbReference type="ChEBI" id="CHEBI:49883"/>
    </ligand>
</feature>
<keyword evidence="3 12" id="KW-0004">4Fe-4S</keyword>
<comment type="subcellular location">
    <subcellularLocation>
        <location evidence="1 12">Cytoplasm</location>
    </subcellularLocation>
</comment>
<dbReference type="Proteomes" id="UP001500751">
    <property type="component" value="Unassembled WGS sequence"/>
</dbReference>
<evidence type="ECO:0000256" key="12">
    <source>
        <dbReference type="HAMAP-Rule" id="MF_01479"/>
    </source>
</evidence>
<evidence type="ECO:0000313" key="15">
    <source>
        <dbReference type="Proteomes" id="UP001500751"/>
    </source>
</evidence>
<evidence type="ECO:0000313" key="14">
    <source>
        <dbReference type="EMBL" id="GAA2043117.1"/>
    </source>
</evidence>
<evidence type="ECO:0000256" key="7">
    <source>
        <dbReference type="ARBA" id="ARBA00023014"/>
    </source>
</evidence>
<dbReference type="RefSeq" id="WP_344668337.1">
    <property type="nucleotide sequence ID" value="NZ_BAAAQN010000034.1"/>
</dbReference>
<keyword evidence="5 12" id="KW-0479">Metal-binding</keyword>
<evidence type="ECO:0000256" key="10">
    <source>
        <dbReference type="ARBA" id="ARBA00023157"/>
    </source>
</evidence>
<keyword evidence="4 12" id="KW-0963">Cytoplasm</keyword>
<accession>A0ABN2UTD1</accession>
<comment type="PTM">
    <text evidence="12">The Fe-S cluster can be nitrosylated by nitric oxide (NO).</text>
</comment>
<evidence type="ECO:0000256" key="8">
    <source>
        <dbReference type="ARBA" id="ARBA00023015"/>
    </source>
</evidence>
<feature type="domain" description="4Fe-4S Wbl-type" evidence="13">
    <location>
        <begin position="20"/>
        <end position="84"/>
    </location>
</feature>
<dbReference type="EMBL" id="BAAAQN010000034">
    <property type="protein sequence ID" value="GAA2043117.1"/>
    <property type="molecule type" value="Genomic_DNA"/>
</dbReference>
<keyword evidence="11 12" id="KW-0804">Transcription</keyword>
<evidence type="ECO:0000259" key="13">
    <source>
        <dbReference type="PROSITE" id="PS51674"/>
    </source>
</evidence>
<keyword evidence="9 12" id="KW-0238">DNA-binding</keyword>
<comment type="cofactor">
    <cofactor evidence="12">
        <name>[4Fe-4S] cluster</name>
        <dbReference type="ChEBI" id="CHEBI:49883"/>
    </cofactor>
    <text evidence="12">Binds 1 [4Fe-4S] cluster per subunit. Following nitrosylation of the [4Fe-4S] cluster binds 1 [4Fe-8(NO)] cluster per subunit.</text>
</comment>
<keyword evidence="8 12" id="KW-0805">Transcription regulation</keyword>
<name>A0ABN2UTD1_9ACTN</name>
<evidence type="ECO:0000256" key="9">
    <source>
        <dbReference type="ARBA" id="ARBA00023125"/>
    </source>
</evidence>
<evidence type="ECO:0000256" key="2">
    <source>
        <dbReference type="ARBA" id="ARBA00006597"/>
    </source>
</evidence>
<keyword evidence="10 12" id="KW-1015">Disulfide bond</keyword>
<evidence type="ECO:0000256" key="4">
    <source>
        <dbReference type="ARBA" id="ARBA00022490"/>
    </source>
</evidence>
<dbReference type="PANTHER" id="PTHR38839:SF5">
    <property type="entry name" value="TRANSCRIPTIONAL REGULATOR WHID"/>
    <property type="match status" value="1"/>
</dbReference>
<dbReference type="PANTHER" id="PTHR38839">
    <property type="entry name" value="TRANSCRIPTIONAL REGULATOR WHID-RELATED"/>
    <property type="match status" value="1"/>
</dbReference>
<keyword evidence="7 12" id="KW-0411">Iron-sulfur</keyword>
<dbReference type="PROSITE" id="PS51674">
    <property type="entry name" value="4FE4S_WBL"/>
    <property type="match status" value="1"/>
</dbReference>
<dbReference type="InterPro" id="IPR034768">
    <property type="entry name" value="4FE4S_WBL"/>
</dbReference>
<dbReference type="Pfam" id="PF02467">
    <property type="entry name" value="Whib"/>
    <property type="match status" value="1"/>
</dbReference>
<protein>
    <recommendedName>
        <fullName evidence="12">Transcriptional regulator WhiB</fullName>
    </recommendedName>
</protein>
<dbReference type="InterPro" id="IPR003482">
    <property type="entry name" value="Whib"/>
</dbReference>